<keyword evidence="3" id="KW-1185">Reference proteome</keyword>
<reference evidence="2 3" key="1">
    <citation type="journal article" date="2014" name="BMC Genomics">
        <title>Genome and secretome analysis of the hemibiotrophic fungal pathogen, Moniliophthora roreri, which causes frosty pod rot disease of cacao: mechanisms of the biotrophic and necrotrophic phases.</title>
        <authorList>
            <person name="Meinhardt L.W."/>
            <person name="Costa G.G.L."/>
            <person name="Thomazella D.P.T."/>
            <person name="Teixeira P.J.P.L."/>
            <person name="Carazzolle M.F."/>
            <person name="Schuster S.C."/>
            <person name="Carlson J.E."/>
            <person name="Guiltinan M.J."/>
            <person name="Mieczkowski P."/>
            <person name="Farmer A."/>
            <person name="Ramaraj T."/>
            <person name="Crozier J."/>
            <person name="Davis R.E."/>
            <person name="Shao J."/>
            <person name="Melnick R.L."/>
            <person name="Pereira G.A.G."/>
            <person name="Bailey B.A."/>
        </authorList>
    </citation>
    <scope>NUCLEOTIDE SEQUENCE [LARGE SCALE GENOMIC DNA]</scope>
    <source>
        <strain evidence="2 3">MCA 2997</strain>
    </source>
</reference>
<feature type="compositionally biased region" description="Polar residues" evidence="1">
    <location>
        <begin position="1"/>
        <end position="23"/>
    </location>
</feature>
<evidence type="ECO:0000313" key="2">
    <source>
        <dbReference type="EMBL" id="ESK81261.1"/>
    </source>
</evidence>
<accession>V2WL55</accession>
<evidence type="ECO:0000256" key="1">
    <source>
        <dbReference type="SAM" id="MobiDB-lite"/>
    </source>
</evidence>
<dbReference type="Proteomes" id="UP000017559">
    <property type="component" value="Unassembled WGS sequence"/>
</dbReference>
<sequence length="354" mass="39626">MGSPFQMTRTSVVPTNQHSSLQYEDTDEEFEEWLRSLMDSSSSTSNSERLISPRPTQPNAWMYLASVPEGRECHPYPSVNETLSIPHSQLLHNHPPSTSIENPLQNPLYPELQNKLGSSPMSLLQLPRPKCPEPLTPQFSTPLPMLVSPPLSMPLPLHHLIQELQPESHQNSPPPLSQQIQTQVPHIVSVWDNEDEDLDNRDLQIESRSISPTPIIMERIVEVYMILNALCAEWGITAPSTVEAIVVQFVDSVRLGISLKTAITDEGLLKLCNRTIPAVIQLLTTIGETITIGMTRSMEMENPERRQEPPPAADGLTIDIGELEGLRTFFFTLMNREAVGQWLVRGEPLSNVDV</sequence>
<dbReference type="HOGENOM" id="CLU_072370_1_0_1"/>
<dbReference type="EMBL" id="AWSO01002587">
    <property type="protein sequence ID" value="ESK81261.1"/>
    <property type="molecule type" value="Genomic_DNA"/>
</dbReference>
<feature type="region of interest" description="Disordered" evidence="1">
    <location>
        <begin position="1"/>
        <end position="27"/>
    </location>
</feature>
<proteinExistence type="predicted"/>
<evidence type="ECO:0000313" key="3">
    <source>
        <dbReference type="Proteomes" id="UP000017559"/>
    </source>
</evidence>
<name>V2WL55_MONRO</name>
<organism evidence="2 3">
    <name type="scientific">Moniliophthora roreri (strain MCA 2997)</name>
    <name type="common">Cocoa frosty pod rot fungus</name>
    <name type="synonym">Crinipellis roreri</name>
    <dbReference type="NCBI Taxonomy" id="1381753"/>
    <lineage>
        <taxon>Eukaryota</taxon>
        <taxon>Fungi</taxon>
        <taxon>Dikarya</taxon>
        <taxon>Basidiomycota</taxon>
        <taxon>Agaricomycotina</taxon>
        <taxon>Agaricomycetes</taxon>
        <taxon>Agaricomycetidae</taxon>
        <taxon>Agaricales</taxon>
        <taxon>Marasmiineae</taxon>
        <taxon>Marasmiaceae</taxon>
        <taxon>Moniliophthora</taxon>
    </lineage>
</organism>
<dbReference type="AlphaFoldDB" id="V2WL55"/>
<gene>
    <name evidence="2" type="ORF">Moror_8482</name>
</gene>
<comment type="caution">
    <text evidence="2">The sequence shown here is derived from an EMBL/GenBank/DDBJ whole genome shotgun (WGS) entry which is preliminary data.</text>
</comment>
<protein>
    <submittedName>
        <fullName evidence="2">Uncharacterized protein</fullName>
    </submittedName>
</protein>
<dbReference type="KEGG" id="mrr:Moror_8482"/>